<dbReference type="Pfam" id="PF05016">
    <property type="entry name" value="ParE_toxin"/>
    <property type="match status" value="1"/>
</dbReference>
<proteinExistence type="predicted"/>
<dbReference type="SUPFAM" id="SSF143011">
    <property type="entry name" value="RelE-like"/>
    <property type="match status" value="1"/>
</dbReference>
<organism evidence="2 3">
    <name type="scientific">Puniceibacterium antarcticum</name>
    <dbReference type="NCBI Taxonomy" id="1206336"/>
    <lineage>
        <taxon>Bacteria</taxon>
        <taxon>Pseudomonadati</taxon>
        <taxon>Pseudomonadota</taxon>
        <taxon>Alphaproteobacteria</taxon>
        <taxon>Rhodobacterales</taxon>
        <taxon>Paracoccaceae</taxon>
        <taxon>Puniceibacterium</taxon>
    </lineage>
</organism>
<evidence type="ECO:0000313" key="2">
    <source>
        <dbReference type="EMBL" id="PIL21275.1"/>
    </source>
</evidence>
<name>A0A2G8RI80_9RHOB</name>
<dbReference type="Proteomes" id="UP000231259">
    <property type="component" value="Unassembled WGS sequence"/>
</dbReference>
<evidence type="ECO:0000256" key="1">
    <source>
        <dbReference type="ARBA" id="ARBA00022649"/>
    </source>
</evidence>
<keyword evidence="1" id="KW-1277">Toxin-antitoxin system</keyword>
<reference evidence="2 3" key="1">
    <citation type="submission" date="2013-09" db="EMBL/GenBank/DDBJ databases">
        <title>Genome sequencing of Phaeobacter antarcticus sp. nov. SM1211.</title>
        <authorList>
            <person name="Zhang X.-Y."/>
            <person name="Liu C."/>
            <person name="Chen X.-L."/>
            <person name="Xie B.-B."/>
            <person name="Qin Q.-L."/>
            <person name="Rong J.-C."/>
            <person name="Zhang Y.-Z."/>
        </authorList>
    </citation>
    <scope>NUCLEOTIDE SEQUENCE [LARGE SCALE GENOMIC DNA]</scope>
    <source>
        <strain evidence="2 3">SM1211</strain>
    </source>
</reference>
<gene>
    <name evidence="2" type="ORF">P775_05115</name>
</gene>
<evidence type="ECO:0000313" key="3">
    <source>
        <dbReference type="Proteomes" id="UP000231259"/>
    </source>
</evidence>
<dbReference type="EMBL" id="AWWI01000042">
    <property type="protein sequence ID" value="PIL21275.1"/>
    <property type="molecule type" value="Genomic_DNA"/>
</dbReference>
<protein>
    <submittedName>
        <fullName evidence="2">RelE/StbE family addiction module toxin</fullName>
    </submittedName>
</protein>
<dbReference type="InterPro" id="IPR007712">
    <property type="entry name" value="RelE/ParE_toxin"/>
</dbReference>
<dbReference type="AlphaFoldDB" id="A0A2G8RI80"/>
<dbReference type="RefSeq" id="WP_099909917.1">
    <property type="nucleotide sequence ID" value="NZ_AWWI01000042.1"/>
</dbReference>
<comment type="caution">
    <text evidence="2">The sequence shown here is derived from an EMBL/GenBank/DDBJ whole genome shotgun (WGS) entry which is preliminary data.</text>
</comment>
<dbReference type="OrthoDB" id="428094at2"/>
<accession>A0A2G8RI80</accession>
<dbReference type="Gene3D" id="3.30.2310.20">
    <property type="entry name" value="RelE-like"/>
    <property type="match status" value="1"/>
</dbReference>
<dbReference type="InterPro" id="IPR035093">
    <property type="entry name" value="RelE/ParE_toxin_dom_sf"/>
</dbReference>
<sequence>MKQISYTKAAIRALRRMPANTATLIRSKIEAYAHDPASQVNNAKSLKGREGIRLRVGDWRVIMDEQGNVLAVLDIGPRGSIYD</sequence>
<keyword evidence="3" id="KW-1185">Reference proteome</keyword>